<protein>
    <submittedName>
        <fullName evidence="2">Phage baseplate assembly protein V</fullName>
    </submittedName>
</protein>
<dbReference type="Pfam" id="PF04717">
    <property type="entry name" value="Phage_base_V"/>
    <property type="match status" value="1"/>
</dbReference>
<proteinExistence type="predicted"/>
<organism evidence="2 3">
    <name type="scientific">Pelomonas cellulosilytica</name>
    <dbReference type="NCBI Taxonomy" id="2906762"/>
    <lineage>
        <taxon>Bacteria</taxon>
        <taxon>Pseudomonadati</taxon>
        <taxon>Pseudomonadota</taxon>
        <taxon>Betaproteobacteria</taxon>
        <taxon>Burkholderiales</taxon>
        <taxon>Sphaerotilaceae</taxon>
        <taxon>Roseateles</taxon>
    </lineage>
</organism>
<comment type="caution">
    <text evidence="2">The sequence shown here is derived from an EMBL/GenBank/DDBJ whole genome shotgun (WGS) entry which is preliminary data.</text>
</comment>
<dbReference type="Proteomes" id="UP001200741">
    <property type="component" value="Unassembled WGS sequence"/>
</dbReference>
<evidence type="ECO:0000313" key="3">
    <source>
        <dbReference type="Proteomes" id="UP001200741"/>
    </source>
</evidence>
<evidence type="ECO:0000313" key="2">
    <source>
        <dbReference type="EMBL" id="MCE4555805.1"/>
    </source>
</evidence>
<gene>
    <name evidence="2" type="ORF">LXT13_15460</name>
</gene>
<name>A0ABS8XWY2_9BURK</name>
<keyword evidence="3" id="KW-1185">Reference proteome</keyword>
<sequence length="197" mass="20039">MGALTGDVLERSIEQLTQHSAGRFFGKFRGTVTDIDDPDGLGRIMATVPSVMGADTPVGWALPSFPFTGDGAGHVMLPAVGAMVWIEFEAGNLDFPIWSGGFFVSGQRPTPDTAGAHVIVTQGGHKLVLDDDGGSISIEHAGGAKVELTSSGIKLSLGASTMEMSASAIDFNSGIVKIGPAGVSLAAGAMTLGVPPT</sequence>
<dbReference type="InterPro" id="IPR037026">
    <property type="entry name" value="Vgr_OB-fold_dom_sf"/>
</dbReference>
<evidence type="ECO:0000259" key="1">
    <source>
        <dbReference type="Pfam" id="PF04717"/>
    </source>
</evidence>
<dbReference type="InterPro" id="IPR006531">
    <property type="entry name" value="Gp5/Vgr_OB"/>
</dbReference>
<accession>A0ABS8XWY2</accession>
<feature type="domain" description="Gp5/Type VI secretion system Vgr protein OB-fold" evidence="1">
    <location>
        <begin position="29"/>
        <end position="103"/>
    </location>
</feature>
<dbReference type="SUPFAM" id="SSF69255">
    <property type="entry name" value="gp5 N-terminal domain-like"/>
    <property type="match status" value="1"/>
</dbReference>
<reference evidence="2 3" key="1">
    <citation type="submission" date="2021-12" db="EMBL/GenBank/DDBJ databases">
        <title>Genome seq of P8.</title>
        <authorList>
            <person name="Seo T."/>
        </authorList>
    </citation>
    <scope>NUCLEOTIDE SEQUENCE [LARGE SCALE GENOMIC DNA]</scope>
    <source>
        <strain evidence="2 3">P8</strain>
    </source>
</reference>
<dbReference type="EMBL" id="JAJTWU010000006">
    <property type="protein sequence ID" value="MCE4555805.1"/>
    <property type="molecule type" value="Genomic_DNA"/>
</dbReference>
<dbReference type="RefSeq" id="WP_233372860.1">
    <property type="nucleotide sequence ID" value="NZ_JAJTWU010000006.1"/>
</dbReference>
<dbReference type="Gene3D" id="2.40.50.230">
    <property type="entry name" value="Gp5 N-terminal domain"/>
    <property type="match status" value="1"/>
</dbReference>